<dbReference type="EMBL" id="CP051167">
    <property type="protein sequence ID" value="QIZ73213.1"/>
    <property type="molecule type" value="Genomic_DNA"/>
</dbReference>
<evidence type="ECO:0000313" key="2">
    <source>
        <dbReference type="Proteomes" id="UP000500857"/>
    </source>
</evidence>
<dbReference type="RefSeq" id="WP_168571359.1">
    <property type="nucleotide sequence ID" value="NZ_CP051167.1"/>
</dbReference>
<accession>A0A6H1U599</accession>
<dbReference type="Proteomes" id="UP000500857">
    <property type="component" value="Chromosome"/>
</dbReference>
<evidence type="ECO:0000313" key="1">
    <source>
        <dbReference type="EMBL" id="QIZ73213.1"/>
    </source>
</evidence>
<dbReference type="AlphaFoldDB" id="A0A6H1U599"/>
<dbReference type="KEGG" id="oxy:HCG48_23590"/>
<name>A0A6H1U599_9CYAN</name>
<gene>
    <name evidence="1" type="ORF">HCG48_23590</name>
</gene>
<sequence length="304" mass="34180">MKLTGYLGLCVQTLFGLIQFFEIAQPLRAIEHSPSLAGNLTTDSCQRIGRVLRANDNSLMSAENTALCVETVIQTPPGRQLSALCFENLETVVIPAGQTWHGGDLCPPVALVCDEERGCAPEDPRSPEELQDSPRIVSPYNTASIDDRPTFSWKHIAGVDYYILRVEDLSGSDQNRESRYTPSAMTTGDPIEFQYPFDKPLTPGNEYITTVEGISNTSDRRIVRSRSYLKMLDRKTHSQIDRAIAQLDRLDLSPREQLLDRHAIYISHELFDLAIVMLENWIADHPHDSEIVGLLEDLKKNQQI</sequence>
<protein>
    <submittedName>
        <fullName evidence="1">Uncharacterized protein</fullName>
    </submittedName>
</protein>
<organism evidence="1 2">
    <name type="scientific">Oxynema aestuarii AP17</name>
    <dbReference type="NCBI Taxonomy" id="2064643"/>
    <lineage>
        <taxon>Bacteria</taxon>
        <taxon>Bacillati</taxon>
        <taxon>Cyanobacteriota</taxon>
        <taxon>Cyanophyceae</taxon>
        <taxon>Oscillatoriophycideae</taxon>
        <taxon>Oscillatoriales</taxon>
        <taxon>Oscillatoriaceae</taxon>
        <taxon>Oxynema</taxon>
        <taxon>Oxynema aestuarii</taxon>
    </lineage>
</organism>
<keyword evidence="2" id="KW-1185">Reference proteome</keyword>
<reference evidence="1 2" key="1">
    <citation type="submission" date="2020-04" db="EMBL/GenBank/DDBJ databases">
        <authorList>
            <person name="Basu S."/>
            <person name="Maruthanayagam V."/>
            <person name="Chakraborty S."/>
            <person name="Pramanik A."/>
            <person name="Mukherjee J."/>
            <person name="Brink B."/>
        </authorList>
    </citation>
    <scope>NUCLEOTIDE SEQUENCE [LARGE SCALE GENOMIC DNA]</scope>
    <source>
        <strain evidence="1 2">AP17</strain>
    </source>
</reference>
<proteinExistence type="predicted"/>